<sequence length="182" mass="19356">MMIAVALGVGFGLSYYALTDGRLFGVAQVGPWAAWPDVGSDAPNPYTRAHLAREAGLQLGQSEGVQFVARNDSLGNPLIRACSYRVAGKTPLAAFWTLSAIDETGVNIAVPDGLAAFRSTDIARANDGSIQLNFGTRLQPGNWLELTGNGPFSLVLNLYDTAAFSGFSDDETMPRILKGDCR</sequence>
<dbReference type="PIRSF" id="PIRSF009471">
    <property type="entry name" value="UCP009471"/>
    <property type="match status" value="1"/>
</dbReference>
<name>A0A0F5QG34_9HYPH</name>
<dbReference type="AlphaFoldDB" id="A0A0F5QG34"/>
<proteinExistence type="predicted"/>
<organism evidence="2 3">
    <name type="scientific">Devosia epidermidihirudinis</name>
    <dbReference type="NCBI Taxonomy" id="1293439"/>
    <lineage>
        <taxon>Bacteria</taxon>
        <taxon>Pseudomonadati</taxon>
        <taxon>Pseudomonadota</taxon>
        <taxon>Alphaproteobacteria</taxon>
        <taxon>Hyphomicrobiales</taxon>
        <taxon>Devosiaceae</taxon>
        <taxon>Devosia</taxon>
    </lineage>
</organism>
<feature type="domain" description="DUF1214" evidence="1">
    <location>
        <begin position="63"/>
        <end position="161"/>
    </location>
</feature>
<accession>A0A0F5QG34</accession>
<dbReference type="STRING" id="1293439.WH87_06820"/>
<evidence type="ECO:0000313" key="2">
    <source>
        <dbReference type="EMBL" id="KKC39942.1"/>
    </source>
</evidence>
<evidence type="ECO:0000259" key="1">
    <source>
        <dbReference type="Pfam" id="PF06742"/>
    </source>
</evidence>
<dbReference type="Gene3D" id="2.60.120.600">
    <property type="entry name" value="Domain of unknown function DUF1214, C-terminal domain"/>
    <property type="match status" value="1"/>
</dbReference>
<dbReference type="InterPro" id="IPR010621">
    <property type="entry name" value="DUF1214"/>
</dbReference>
<keyword evidence="3" id="KW-1185">Reference proteome</keyword>
<dbReference type="Proteomes" id="UP000033411">
    <property type="component" value="Unassembled WGS sequence"/>
</dbReference>
<dbReference type="EMBL" id="LANJ01000011">
    <property type="protein sequence ID" value="KKC39942.1"/>
    <property type="molecule type" value="Genomic_DNA"/>
</dbReference>
<dbReference type="Pfam" id="PF06742">
    <property type="entry name" value="DUF1214"/>
    <property type="match status" value="1"/>
</dbReference>
<evidence type="ECO:0000313" key="3">
    <source>
        <dbReference type="Proteomes" id="UP000033411"/>
    </source>
</evidence>
<dbReference type="SUPFAM" id="SSF160935">
    <property type="entry name" value="VPA0735-like"/>
    <property type="match status" value="1"/>
</dbReference>
<dbReference type="PATRIC" id="fig|1293439.3.peg.933"/>
<comment type="caution">
    <text evidence="2">The sequence shown here is derived from an EMBL/GenBank/DDBJ whole genome shotgun (WGS) entry which is preliminary data.</text>
</comment>
<gene>
    <name evidence="2" type="ORF">WH87_06820</name>
</gene>
<protein>
    <recommendedName>
        <fullName evidence="1">DUF1214 domain-containing protein</fullName>
    </recommendedName>
</protein>
<dbReference type="InterPro" id="IPR037049">
    <property type="entry name" value="DUF1214_C_sf"/>
</dbReference>
<dbReference type="InterPro" id="IPR012038">
    <property type="entry name" value="UCP009471"/>
</dbReference>
<reference evidence="2 3" key="1">
    <citation type="submission" date="2015-03" db="EMBL/GenBank/DDBJ databases">
        <authorList>
            <person name="Lepp D."/>
            <person name="Hassan Y.I."/>
            <person name="Li X.-Z."/>
            <person name="Zhou T."/>
        </authorList>
    </citation>
    <scope>NUCLEOTIDE SEQUENCE [LARGE SCALE GENOMIC DNA]</scope>
    <source>
        <strain evidence="2 3">E84</strain>
    </source>
</reference>